<feature type="transmembrane region" description="Helical" evidence="2">
    <location>
        <begin position="7"/>
        <end position="23"/>
    </location>
</feature>
<feature type="compositionally biased region" description="Acidic residues" evidence="1">
    <location>
        <begin position="74"/>
        <end position="85"/>
    </location>
</feature>
<accession>A0ABP7E5S3</accession>
<keyword evidence="2" id="KW-1133">Transmembrane helix</keyword>
<evidence type="ECO:0000313" key="3">
    <source>
        <dbReference type="EMBL" id="GAA3714647.1"/>
    </source>
</evidence>
<protein>
    <recommendedName>
        <fullName evidence="5">DUF4229 domain-containing protein</fullName>
    </recommendedName>
</protein>
<dbReference type="EMBL" id="BAABDC010000006">
    <property type="protein sequence ID" value="GAA3714647.1"/>
    <property type="molecule type" value="Genomic_DNA"/>
</dbReference>
<comment type="caution">
    <text evidence="3">The sequence shown here is derived from an EMBL/GenBank/DDBJ whole genome shotgun (WGS) entry which is preliminary data.</text>
</comment>
<dbReference type="Proteomes" id="UP001501468">
    <property type="component" value="Unassembled WGS sequence"/>
</dbReference>
<feature type="compositionally biased region" description="Basic and acidic residues" evidence="1">
    <location>
        <begin position="86"/>
        <end position="102"/>
    </location>
</feature>
<dbReference type="InterPro" id="IPR025323">
    <property type="entry name" value="DUF4229"/>
</dbReference>
<evidence type="ECO:0000256" key="1">
    <source>
        <dbReference type="SAM" id="MobiDB-lite"/>
    </source>
</evidence>
<evidence type="ECO:0000313" key="4">
    <source>
        <dbReference type="Proteomes" id="UP001501468"/>
    </source>
</evidence>
<evidence type="ECO:0008006" key="5">
    <source>
        <dbReference type="Google" id="ProtNLM"/>
    </source>
</evidence>
<proteinExistence type="predicted"/>
<evidence type="ECO:0000256" key="2">
    <source>
        <dbReference type="SAM" id="Phobius"/>
    </source>
</evidence>
<keyword evidence="2" id="KW-0472">Membrane</keyword>
<gene>
    <name evidence="3" type="ORF">GCM10022399_34110</name>
</gene>
<feature type="region of interest" description="Disordered" evidence="1">
    <location>
        <begin position="68"/>
        <end position="102"/>
    </location>
</feature>
<feature type="transmembrane region" description="Helical" evidence="2">
    <location>
        <begin position="29"/>
        <end position="47"/>
    </location>
</feature>
<dbReference type="Pfam" id="PF14012">
    <property type="entry name" value="DUF4229"/>
    <property type="match status" value="1"/>
</dbReference>
<name>A0ABP7E5S3_9MICO</name>
<keyword evidence="4" id="KW-1185">Reference proteome</keyword>
<dbReference type="RefSeq" id="WP_142178996.1">
    <property type="nucleotide sequence ID" value="NZ_BAABDC010000006.1"/>
</dbReference>
<organism evidence="3 4">
    <name type="scientific">Terrabacter ginsenosidimutans</name>
    <dbReference type="NCBI Taxonomy" id="490575"/>
    <lineage>
        <taxon>Bacteria</taxon>
        <taxon>Bacillati</taxon>
        <taxon>Actinomycetota</taxon>
        <taxon>Actinomycetes</taxon>
        <taxon>Micrococcales</taxon>
        <taxon>Intrasporangiaceae</taxon>
        <taxon>Terrabacter</taxon>
    </lineage>
</organism>
<sequence length="102" mass="11584">MVRYSLLRILIFFGFLFLFWLIGLRNNPVLLLGASAIASAAASYILLRGMRDEITAKLVDRHEAKLEAKHEVDPTSDEFAEDAEDERPLHDTDAENPRNADR</sequence>
<reference evidence="4" key="1">
    <citation type="journal article" date="2019" name="Int. J. Syst. Evol. Microbiol.">
        <title>The Global Catalogue of Microorganisms (GCM) 10K type strain sequencing project: providing services to taxonomists for standard genome sequencing and annotation.</title>
        <authorList>
            <consortium name="The Broad Institute Genomics Platform"/>
            <consortium name="The Broad Institute Genome Sequencing Center for Infectious Disease"/>
            <person name="Wu L."/>
            <person name="Ma J."/>
        </authorList>
    </citation>
    <scope>NUCLEOTIDE SEQUENCE [LARGE SCALE GENOMIC DNA]</scope>
    <source>
        <strain evidence="4">JCM 17125</strain>
    </source>
</reference>
<keyword evidence="2" id="KW-0812">Transmembrane</keyword>